<keyword evidence="1" id="KW-0812">Transmembrane</keyword>
<dbReference type="EMBL" id="LR031358">
    <property type="protein sequence ID" value="VDB98051.1"/>
    <property type="molecule type" value="Genomic_DNA"/>
</dbReference>
<dbReference type="Proteomes" id="UP000181728">
    <property type="component" value="Unassembled WGS sequence"/>
</dbReference>
<evidence type="ECO:0000256" key="1">
    <source>
        <dbReference type="SAM" id="Phobius"/>
    </source>
</evidence>
<evidence type="ECO:0000313" key="2">
    <source>
        <dbReference type="EMBL" id="OIM21428.1"/>
    </source>
</evidence>
<dbReference type="AlphaFoldDB" id="A0A483BMJ5"/>
<dbReference type="Proteomes" id="UP000294726">
    <property type="component" value="Chromosome"/>
</dbReference>
<protein>
    <submittedName>
        <fullName evidence="2">Uncharacterized protein</fullName>
    </submittedName>
</protein>
<organism evidence="2 4">
    <name type="scientific">Oenococcus oeni</name>
    <name type="common">Leuconostoc oenos</name>
    <dbReference type="NCBI Taxonomy" id="1247"/>
    <lineage>
        <taxon>Bacteria</taxon>
        <taxon>Bacillati</taxon>
        <taxon>Bacillota</taxon>
        <taxon>Bacilli</taxon>
        <taxon>Lactobacillales</taxon>
        <taxon>Lactobacillaceae</taxon>
        <taxon>Oenococcus</taxon>
    </lineage>
</organism>
<keyword evidence="1" id="KW-0472">Membrane</keyword>
<evidence type="ECO:0000313" key="4">
    <source>
        <dbReference type="Proteomes" id="UP000181728"/>
    </source>
</evidence>
<gene>
    <name evidence="2" type="ORF">ATX59_04465</name>
    <name evidence="3" type="ORF">OENI_0909</name>
</gene>
<dbReference type="EMBL" id="MLOK01000036">
    <property type="protein sequence ID" value="OIM21428.1"/>
    <property type="molecule type" value="Genomic_DNA"/>
</dbReference>
<accession>A0A483BMJ5</accession>
<sequence length="65" mass="7634">MWILIVLILLIAGVKLFDKMLPYLLVAIVLVYGFIFVEKWWLVLLISLIAGIGIWYLNEKKNRNE</sequence>
<reference evidence="3 5" key="2">
    <citation type="submission" date="2018-08" db="EMBL/GenBank/DDBJ databases">
        <authorList>
            <person name="Lorentzen P. G. S. M."/>
        </authorList>
    </citation>
    <scope>NUCLEOTIDE SEQUENCE [LARGE SCALE GENOMIC DNA]</scope>
    <source>
        <strain evidence="3 5">CRBO_1381</strain>
    </source>
</reference>
<evidence type="ECO:0000313" key="3">
    <source>
        <dbReference type="EMBL" id="VDB98051.1"/>
    </source>
</evidence>
<proteinExistence type="predicted"/>
<evidence type="ECO:0000313" key="5">
    <source>
        <dbReference type="Proteomes" id="UP000294726"/>
    </source>
</evidence>
<keyword evidence="1" id="KW-1133">Transmembrane helix</keyword>
<dbReference type="RefSeq" id="WP_032818658.1">
    <property type="nucleotide sequence ID" value="NZ_LR031358.1"/>
</dbReference>
<feature type="transmembrane region" description="Helical" evidence="1">
    <location>
        <begin position="40"/>
        <end position="57"/>
    </location>
</feature>
<reference evidence="2 4" key="1">
    <citation type="journal article" date="2016" name="BMC Genomics">
        <title>Consensus pan-genome assembly of the specialised wine bacterium Oenococcus oeni.</title>
        <authorList>
            <person name="Sternes P.R."/>
            <person name="Borneman A.R."/>
        </authorList>
    </citation>
    <scope>NUCLEOTIDE SEQUENCE [LARGE SCALE GENOMIC DNA]</scope>
    <source>
        <strain evidence="2 4">AWRIB661</strain>
    </source>
</reference>
<name>A0A483BMJ5_OENOE</name>